<accession>A0A816GR61</accession>
<sequence length="311" mass="34684">NEQSTCMIDNNKLMPSQHIKTMKVIQSTSSSLSDFINSTPASTLNNTIHYEEVGSIHHSLTDCSITPHIPCCIPSLDHESSTINKSNEDSQRRPSFTRRILTNGLLLSHCSNQRRTQPPLTFNNQHRYQTKPKSEEKLSTLSSPIGSSSSSSESSSPSGEKFMSRSDFILQQQQQQQQQQNISQQRKASSLKTISATAAQQPSKILYPIDFETNNNDQSWYQKQSSLSSTSTHQSKVPTSDSGIVIDTNVTRPTSNASIEENDADGIPIDLTNSGKLKQYESNYRKTLADLTIIKKNIVDIESRLSEAMRE</sequence>
<feature type="region of interest" description="Disordered" evidence="1">
    <location>
        <begin position="220"/>
        <end position="248"/>
    </location>
</feature>
<dbReference type="EMBL" id="CAJNOR010014378">
    <property type="protein sequence ID" value="CAF1677967.1"/>
    <property type="molecule type" value="Genomic_DNA"/>
</dbReference>
<evidence type="ECO:0000313" key="3">
    <source>
        <dbReference type="Proteomes" id="UP000663828"/>
    </source>
</evidence>
<reference evidence="2" key="1">
    <citation type="submission" date="2021-02" db="EMBL/GenBank/DDBJ databases">
        <authorList>
            <person name="Nowell W R."/>
        </authorList>
    </citation>
    <scope>NUCLEOTIDE SEQUENCE</scope>
</reference>
<feature type="non-terminal residue" evidence="2">
    <location>
        <position position="1"/>
    </location>
</feature>
<evidence type="ECO:0000313" key="2">
    <source>
        <dbReference type="EMBL" id="CAF1677967.1"/>
    </source>
</evidence>
<gene>
    <name evidence="2" type="ORF">XAT740_LOCUS59981</name>
</gene>
<dbReference type="AlphaFoldDB" id="A0A816GR61"/>
<dbReference type="Proteomes" id="UP000663828">
    <property type="component" value="Unassembled WGS sequence"/>
</dbReference>
<feature type="non-terminal residue" evidence="2">
    <location>
        <position position="311"/>
    </location>
</feature>
<feature type="compositionally biased region" description="Polar residues" evidence="1">
    <location>
        <begin position="236"/>
        <end position="248"/>
    </location>
</feature>
<feature type="compositionally biased region" description="Low complexity" evidence="1">
    <location>
        <begin position="220"/>
        <end position="235"/>
    </location>
</feature>
<name>A0A816GR61_ADIRI</name>
<keyword evidence="3" id="KW-1185">Reference proteome</keyword>
<organism evidence="2 3">
    <name type="scientific">Adineta ricciae</name>
    <name type="common">Rotifer</name>
    <dbReference type="NCBI Taxonomy" id="249248"/>
    <lineage>
        <taxon>Eukaryota</taxon>
        <taxon>Metazoa</taxon>
        <taxon>Spiralia</taxon>
        <taxon>Gnathifera</taxon>
        <taxon>Rotifera</taxon>
        <taxon>Eurotatoria</taxon>
        <taxon>Bdelloidea</taxon>
        <taxon>Adinetida</taxon>
        <taxon>Adinetidae</taxon>
        <taxon>Adineta</taxon>
    </lineage>
</organism>
<proteinExistence type="predicted"/>
<feature type="compositionally biased region" description="Low complexity" evidence="1">
    <location>
        <begin position="142"/>
        <end position="160"/>
    </location>
</feature>
<evidence type="ECO:0000256" key="1">
    <source>
        <dbReference type="SAM" id="MobiDB-lite"/>
    </source>
</evidence>
<feature type="region of interest" description="Disordered" evidence="1">
    <location>
        <begin position="108"/>
        <end position="162"/>
    </location>
</feature>
<feature type="compositionally biased region" description="Polar residues" evidence="1">
    <location>
        <begin position="109"/>
        <end position="127"/>
    </location>
</feature>
<comment type="caution">
    <text evidence="2">The sequence shown here is derived from an EMBL/GenBank/DDBJ whole genome shotgun (WGS) entry which is preliminary data.</text>
</comment>
<protein>
    <submittedName>
        <fullName evidence="2">Uncharacterized protein</fullName>
    </submittedName>
</protein>